<organism evidence="6 7">
    <name type="scientific">Macrophomina phaseolina</name>
    <dbReference type="NCBI Taxonomy" id="35725"/>
    <lineage>
        <taxon>Eukaryota</taxon>
        <taxon>Fungi</taxon>
        <taxon>Dikarya</taxon>
        <taxon>Ascomycota</taxon>
        <taxon>Pezizomycotina</taxon>
        <taxon>Dothideomycetes</taxon>
        <taxon>Dothideomycetes incertae sedis</taxon>
        <taxon>Botryosphaeriales</taxon>
        <taxon>Botryosphaeriaceae</taxon>
        <taxon>Macrophomina</taxon>
    </lineage>
</organism>
<dbReference type="EMBL" id="JAGTJR010000001">
    <property type="protein sequence ID" value="KAH7065064.1"/>
    <property type="molecule type" value="Genomic_DNA"/>
</dbReference>
<reference evidence="6 7" key="1">
    <citation type="journal article" date="2021" name="Nat. Commun.">
        <title>Genetic determinants of endophytism in the Arabidopsis root mycobiome.</title>
        <authorList>
            <person name="Mesny F."/>
            <person name="Miyauchi S."/>
            <person name="Thiergart T."/>
            <person name="Pickel B."/>
            <person name="Atanasova L."/>
            <person name="Karlsson M."/>
            <person name="Huettel B."/>
            <person name="Barry K.W."/>
            <person name="Haridas S."/>
            <person name="Chen C."/>
            <person name="Bauer D."/>
            <person name="Andreopoulos W."/>
            <person name="Pangilinan J."/>
            <person name="LaButti K."/>
            <person name="Riley R."/>
            <person name="Lipzen A."/>
            <person name="Clum A."/>
            <person name="Drula E."/>
            <person name="Henrissat B."/>
            <person name="Kohler A."/>
            <person name="Grigoriev I.V."/>
            <person name="Martin F.M."/>
            <person name="Hacquard S."/>
        </authorList>
    </citation>
    <scope>NUCLEOTIDE SEQUENCE [LARGE SCALE GENOMIC DNA]</scope>
    <source>
        <strain evidence="6 7">MPI-SDFR-AT-0080</strain>
    </source>
</reference>
<protein>
    <submittedName>
        <fullName evidence="6">RTA1 like protein-domain-containing protein</fullName>
    </submittedName>
</protein>
<evidence type="ECO:0000313" key="7">
    <source>
        <dbReference type="Proteomes" id="UP000774617"/>
    </source>
</evidence>
<keyword evidence="3 5" id="KW-1133">Transmembrane helix</keyword>
<dbReference type="InterPro" id="IPR007568">
    <property type="entry name" value="RTA1"/>
</dbReference>
<gene>
    <name evidence="6" type="ORF">B0J12DRAFT_706723</name>
</gene>
<evidence type="ECO:0000256" key="5">
    <source>
        <dbReference type="SAM" id="Phobius"/>
    </source>
</evidence>
<proteinExistence type="predicted"/>
<evidence type="ECO:0000313" key="6">
    <source>
        <dbReference type="EMBL" id="KAH7065064.1"/>
    </source>
</evidence>
<accession>A0ABQ8GUY2</accession>
<feature type="transmembrane region" description="Helical" evidence="5">
    <location>
        <begin position="121"/>
        <end position="138"/>
    </location>
</feature>
<keyword evidence="4 5" id="KW-0472">Membrane</keyword>
<sequence>MADSSGQDDFEFYHYDPSIAAAVIFLLLFLVMTVVHTYQMFRTKTWYFIPFVIGGFFEWIGYIGRIIGGNETPNWALGPYILQTLLLLIAPALFAASIYMVLGRIILLTDGETYSLIRRRWLTKIFVCGDVISFLMQGGGGGVMSSGSADSLKAGENIVIGGLVVQIVFFSVFVAVGTTFHYRMRLLPTSKVTGDSIPWEAHMNTLYAGSILILVRSVFRLVEYAQGNDGYLVSHEVFLYIFDSLLMLATMVAFAWKHPSEINALLKGRGSKAVKNFLVVYPVYFSGDARDACEGA</sequence>
<feature type="transmembrane region" description="Helical" evidence="5">
    <location>
        <begin position="47"/>
        <end position="68"/>
    </location>
</feature>
<feature type="transmembrane region" description="Helical" evidence="5">
    <location>
        <begin position="158"/>
        <end position="182"/>
    </location>
</feature>
<dbReference type="Pfam" id="PF04479">
    <property type="entry name" value="RTA1"/>
    <property type="match status" value="1"/>
</dbReference>
<feature type="transmembrane region" description="Helical" evidence="5">
    <location>
        <begin position="12"/>
        <end position="35"/>
    </location>
</feature>
<dbReference type="PANTHER" id="PTHR31465:SF1">
    <property type="entry name" value="PROTEIN RTA1-RELATED"/>
    <property type="match status" value="1"/>
</dbReference>
<comment type="subcellular location">
    <subcellularLocation>
        <location evidence="1">Membrane</location>
        <topology evidence="1">Multi-pass membrane protein</topology>
    </subcellularLocation>
</comment>
<evidence type="ECO:0000256" key="2">
    <source>
        <dbReference type="ARBA" id="ARBA00022692"/>
    </source>
</evidence>
<dbReference type="PANTHER" id="PTHR31465">
    <property type="entry name" value="PROTEIN RTA1-RELATED"/>
    <property type="match status" value="1"/>
</dbReference>
<evidence type="ECO:0000256" key="4">
    <source>
        <dbReference type="ARBA" id="ARBA00023136"/>
    </source>
</evidence>
<comment type="caution">
    <text evidence="6">The sequence shown here is derived from an EMBL/GenBank/DDBJ whole genome shotgun (WGS) entry which is preliminary data.</text>
</comment>
<evidence type="ECO:0000256" key="1">
    <source>
        <dbReference type="ARBA" id="ARBA00004141"/>
    </source>
</evidence>
<dbReference type="Proteomes" id="UP000774617">
    <property type="component" value="Unassembled WGS sequence"/>
</dbReference>
<keyword evidence="2 5" id="KW-0812">Transmembrane</keyword>
<evidence type="ECO:0000256" key="3">
    <source>
        <dbReference type="ARBA" id="ARBA00022989"/>
    </source>
</evidence>
<feature type="transmembrane region" description="Helical" evidence="5">
    <location>
        <begin position="237"/>
        <end position="256"/>
    </location>
</feature>
<keyword evidence="7" id="KW-1185">Reference proteome</keyword>
<name>A0ABQ8GUY2_9PEZI</name>
<feature type="transmembrane region" description="Helical" evidence="5">
    <location>
        <begin position="80"/>
        <end position="101"/>
    </location>
</feature>